<dbReference type="InterPro" id="IPR035186">
    <property type="entry name" value="DUF5308"/>
</dbReference>
<dbReference type="AlphaFoldDB" id="A0A8H4VGK7"/>
<proteinExistence type="predicted"/>
<organism evidence="2 3">
    <name type="scientific">Ophiocordyceps camponoti-floridani</name>
    <dbReference type="NCBI Taxonomy" id="2030778"/>
    <lineage>
        <taxon>Eukaryota</taxon>
        <taxon>Fungi</taxon>
        <taxon>Dikarya</taxon>
        <taxon>Ascomycota</taxon>
        <taxon>Pezizomycotina</taxon>
        <taxon>Sordariomycetes</taxon>
        <taxon>Hypocreomycetidae</taxon>
        <taxon>Hypocreales</taxon>
        <taxon>Ophiocordycipitaceae</taxon>
        <taxon>Ophiocordyceps</taxon>
    </lineage>
</organism>
<feature type="region of interest" description="Disordered" evidence="1">
    <location>
        <begin position="85"/>
        <end position="112"/>
    </location>
</feature>
<dbReference type="EMBL" id="JAACLJ010000001">
    <property type="protein sequence ID" value="KAF4595123.1"/>
    <property type="molecule type" value="Genomic_DNA"/>
</dbReference>
<feature type="compositionally biased region" description="Basic and acidic residues" evidence="1">
    <location>
        <begin position="90"/>
        <end position="111"/>
    </location>
</feature>
<dbReference type="OrthoDB" id="5305418at2759"/>
<sequence>MANLPSQHPSLAIYLSDLTLTPLITSSSSASRVGSLSALASSAVATRTSAQRTHLGRPQRVMVEYSDRGPVVLHTFLDPSDILVSPAPAIDHHDPDANQPHDDGHLNKDQPQDPCPVLVGLVVAADADEAIEARRAAAKLERIARDFQRQWSDYQTAESRSNSK</sequence>
<accession>A0A8H4VGK7</accession>
<name>A0A8H4VGK7_9HYPO</name>
<dbReference type="Proteomes" id="UP000562929">
    <property type="component" value="Unassembled WGS sequence"/>
</dbReference>
<reference evidence="2 3" key="1">
    <citation type="journal article" date="2020" name="G3 (Bethesda)">
        <title>Genetic Underpinnings of Host Manipulation by Ophiocordyceps as Revealed by Comparative Transcriptomics.</title>
        <authorList>
            <person name="Will I."/>
            <person name="Das B."/>
            <person name="Trinh T."/>
            <person name="Brachmann A."/>
            <person name="Ohm R.A."/>
            <person name="de Bekker C."/>
        </authorList>
    </citation>
    <scope>NUCLEOTIDE SEQUENCE [LARGE SCALE GENOMIC DNA]</scope>
    <source>
        <strain evidence="2 3">EC05</strain>
    </source>
</reference>
<protein>
    <submittedName>
        <fullName evidence="2">Uncharacterized protein</fullName>
    </submittedName>
</protein>
<gene>
    <name evidence="2" type="ORF">GQ602_000736</name>
</gene>
<evidence type="ECO:0000313" key="2">
    <source>
        <dbReference type="EMBL" id="KAF4595123.1"/>
    </source>
</evidence>
<evidence type="ECO:0000313" key="3">
    <source>
        <dbReference type="Proteomes" id="UP000562929"/>
    </source>
</evidence>
<keyword evidence="3" id="KW-1185">Reference proteome</keyword>
<dbReference type="Pfam" id="PF17233">
    <property type="entry name" value="DUF5308"/>
    <property type="match status" value="1"/>
</dbReference>
<evidence type="ECO:0000256" key="1">
    <source>
        <dbReference type="SAM" id="MobiDB-lite"/>
    </source>
</evidence>
<comment type="caution">
    <text evidence="2">The sequence shown here is derived from an EMBL/GenBank/DDBJ whole genome shotgun (WGS) entry which is preliminary data.</text>
</comment>